<feature type="domain" description="VWFA" evidence="2">
    <location>
        <begin position="588"/>
        <end position="775"/>
    </location>
</feature>
<protein>
    <recommendedName>
        <fullName evidence="2">VWFA domain-containing protein</fullName>
    </recommendedName>
</protein>
<keyword evidence="4" id="KW-1185">Reference proteome</keyword>
<dbReference type="Pfam" id="PF18417">
    <property type="entry name" value="LodA_C"/>
    <property type="match status" value="1"/>
</dbReference>
<dbReference type="InterPro" id="IPR041173">
    <property type="entry name" value="LodA_C"/>
</dbReference>
<dbReference type="SMART" id="SM00327">
    <property type="entry name" value="VWA"/>
    <property type="match status" value="1"/>
</dbReference>
<sequence>MATVYKIHPAIGVARVGNSPDEFFLGPERVGARPEPPGGYKDDQCRIKRQAARFRIFAHHDDGTVAEVTDAQATIRWTVHLANSKAAHPDRGNTESAADLTIDPGPRTVTGPNQRHLFDTGTIRFAGAPVTTVPLGELRSTPENRLLVLGGSGHSASPAGTALSGHFWANDDWYDDVADGPVTASITVRADGSTPPVVGAWVLVAPPKFAPDLDSLVTLYDRITGALVDAGRLPAPTTTSYTRDVHPILQRTRDTGWVEDVPGVHTWSEPVVADPLRARIFARLKTPGGGGGNMPRLNDSTGDGRLTGVQYGHLQRWKDGAYVNDWVGVPAPQADVTPDGMDRAALDACVGASFFPGIEAGGLDESSRPIIDPGNYAEPYRLDHSRLRPGGLTHVMALPWQADFAACGTRWWPVPRPNSVIRGGRLGQSFTAGVADSAEDMVTAWHRLGFVVRQGNQHVEVDRCDTTSVNLLTPVLDFQHVPQGLMGMAREAALAITFEVTAASAPVTLEYVPGGGPAHPQLVAFTQSVTVGPTGPSGVATARLWVIYRTGLAGALLPPQRLTIRQAGTSSTWTVTVTGDTVARRTTAVSLVLDRSGSMADDRGDGVPKHVSLRAAAAAFVDVMLEDDGVGLVRFNEDAQPLQSVLPLGTGGLSDVHRGRIKDLLSSAELDPDGETSIGDGVAEGRNLLAGAAADFDAGALVVLTDGLENQERWIADVVGGLTASTYAIGFGQPQNISVPALQALSGNTGAYLLVTGSIDGDDRFRLHKYFLQILAGIAQAEVVLDPDATLPEGELERFPFTLVAEDSGVDVVLLTPDPAAVDFRLETPSGQLIEPWRAEAEPGMRHVRSDGVAYYRLALPFEYDQNRFDHAGTWHVVLQLGAPRDARSASPNGTDQSLRYAAPARAHVVPGAPDTDDLPRLARRAVLAAEGVADADVPAAEAAEFRSVPFSLLVHAYSSLTFNAHVTQREFGPGSWVDLDATLARAGVPLVGWGQVWAEVTRPDTEGFRVALAEGDEGRFTGGFAAHQIGAYRIRIRGRGTTPSGESIAREQTLTAAVWRPVG</sequence>
<dbReference type="InterPro" id="IPR041168">
    <property type="entry name" value="LodA_N"/>
</dbReference>
<evidence type="ECO:0000313" key="3">
    <source>
        <dbReference type="EMBL" id="GAA3395981.1"/>
    </source>
</evidence>
<dbReference type="Gene3D" id="3.40.50.410">
    <property type="entry name" value="von Willebrand factor, type A domain"/>
    <property type="match status" value="1"/>
</dbReference>
<gene>
    <name evidence="3" type="ORF">GCM10020369_70990</name>
</gene>
<accession>A0ABP6T8M8</accession>
<dbReference type="RefSeq" id="WP_345732664.1">
    <property type="nucleotide sequence ID" value="NZ_BAAAYN010000052.1"/>
</dbReference>
<proteinExistence type="predicted"/>
<feature type="region of interest" description="Disordered" evidence="1">
    <location>
        <begin position="86"/>
        <end position="113"/>
    </location>
</feature>
<dbReference type="EMBL" id="BAAAYN010000052">
    <property type="protein sequence ID" value="GAA3395981.1"/>
    <property type="molecule type" value="Genomic_DNA"/>
</dbReference>
<organism evidence="3 4">
    <name type="scientific">Cryptosporangium minutisporangium</name>
    <dbReference type="NCBI Taxonomy" id="113569"/>
    <lineage>
        <taxon>Bacteria</taxon>
        <taxon>Bacillati</taxon>
        <taxon>Actinomycetota</taxon>
        <taxon>Actinomycetes</taxon>
        <taxon>Cryptosporangiales</taxon>
        <taxon>Cryptosporangiaceae</taxon>
        <taxon>Cryptosporangium</taxon>
    </lineage>
</organism>
<dbReference type="InterPro" id="IPR036465">
    <property type="entry name" value="vWFA_dom_sf"/>
</dbReference>
<dbReference type="Pfam" id="PF17990">
    <property type="entry name" value="LodA_N"/>
    <property type="match status" value="1"/>
</dbReference>
<dbReference type="PROSITE" id="PS50234">
    <property type="entry name" value="VWFA"/>
    <property type="match status" value="1"/>
</dbReference>
<evidence type="ECO:0000259" key="2">
    <source>
        <dbReference type="PROSITE" id="PS50234"/>
    </source>
</evidence>
<dbReference type="SUPFAM" id="SSF53300">
    <property type="entry name" value="vWA-like"/>
    <property type="match status" value="1"/>
</dbReference>
<name>A0ABP6T8M8_9ACTN</name>
<reference evidence="4" key="1">
    <citation type="journal article" date="2019" name="Int. J. Syst. Evol. Microbiol.">
        <title>The Global Catalogue of Microorganisms (GCM) 10K type strain sequencing project: providing services to taxonomists for standard genome sequencing and annotation.</title>
        <authorList>
            <consortium name="The Broad Institute Genomics Platform"/>
            <consortium name="The Broad Institute Genome Sequencing Center for Infectious Disease"/>
            <person name="Wu L."/>
            <person name="Ma J."/>
        </authorList>
    </citation>
    <scope>NUCLEOTIDE SEQUENCE [LARGE SCALE GENOMIC DNA]</scope>
    <source>
        <strain evidence="4">JCM 9458</strain>
    </source>
</reference>
<dbReference type="CDD" id="cd00198">
    <property type="entry name" value="vWFA"/>
    <property type="match status" value="1"/>
</dbReference>
<comment type="caution">
    <text evidence="3">The sequence shown here is derived from an EMBL/GenBank/DDBJ whole genome shotgun (WGS) entry which is preliminary data.</text>
</comment>
<evidence type="ECO:0000256" key="1">
    <source>
        <dbReference type="SAM" id="MobiDB-lite"/>
    </source>
</evidence>
<evidence type="ECO:0000313" key="4">
    <source>
        <dbReference type="Proteomes" id="UP001501676"/>
    </source>
</evidence>
<dbReference type="InterPro" id="IPR002035">
    <property type="entry name" value="VWF_A"/>
</dbReference>
<dbReference type="Proteomes" id="UP001501676">
    <property type="component" value="Unassembled WGS sequence"/>
</dbReference>